<protein>
    <submittedName>
        <fullName evidence="1">Uncharacterized protein</fullName>
    </submittedName>
</protein>
<sequence>MTFNITIGPSPHASDHSISDEEDTSGIQDSPPPDTGRRIYEDPYDEWADIPYPDKLKPSDSVSRPRTSYRTRTARTPYVERRRTSMEERRRRRQRDEAPIPESPPAVSTHRDEWLICSGDNDKDITVHVDLDVGLDINHYLDRLARLCRLGHFTQGVRLFEERLAPHVDFFPVVAEYADLLLEQQSFGRLHEFISSRLLDPYVNFSDEEILLLKTLRSLAGIHTKGALIPALEVTTGALEYLTGKSRRGLSRSTPVSGLKIQLMEACVRIIAYAATHSNFLEMEPFQTLLHWSAIDYEVNWKDNDKNINHIRYNEPKYTLDLSEWKLHLKQGSAGDNAQSRGKVTRQDYPRIGGWYHLLVSQGFLWESHRILRAVLPLLGGSDGHYVANGGFEEFAQLDDISKAGKLFHMSEEGSTDEQLFLTEFANASLLASFLVPDSSLEAVRTAHKQSYKRLHSLASTIVSAHPHLINSRPYLNWVLSECIRGLRADSQLQLPVNQQRPISEIWSQGVLSRVQFLQQNSPLTFERAELKKAHVKLAPYGSLEIVSANAKELGDYKLESSVLEKKHQSSHDYSKSLKVIQDLARLHRDTRQDIPGYLQCLVDEYLLLTTGNSTDREAMRKDLQRRLSEFDSAFPFRFDYEATAHHNPAIVFFDNPLLKWMERRVWYPLLKSLGRDVEAEVARVQLPSAERYLPKRILSQINPQTQTPAVALDKKPDPAPGASVPERNNPNRTSRAILQEGYRSDGATDDGIANLEKALHSARGMKKEKEVKERAEKERESKEQERLMLEEKLAEAERERRSAEERASAAEAGMRGMLGREQRLLILKDPVGRTFVFPFDQCSSIAAMKELMQQIFLDDPILSPYIANGDYEFTGPDGKPISPDNWGSVIQPGGTITMQSKSGPEEKIYQDPGKEDLEPEGPRNAQQITDEGVYQPYIIEESDEELDDKPDGKQDEKARDDDSEDLSDNEPPRSLRYSGRY</sequence>
<dbReference type="Proteomes" id="UP001177260">
    <property type="component" value="Unassembled WGS sequence"/>
</dbReference>
<comment type="caution">
    <text evidence="1">The sequence shown here is derived from an EMBL/GenBank/DDBJ whole genome shotgun (WGS) entry which is preliminary data.</text>
</comment>
<reference evidence="1 2" key="1">
    <citation type="journal article" date="2023" name="ACS Omega">
        <title>Identification of the Neoaspergillic Acid Biosynthesis Gene Cluster by Establishing an In Vitro CRISPR-Ribonucleoprotein Genetic System in Aspergillus melleus.</title>
        <authorList>
            <person name="Yuan B."/>
            <person name="Grau M.F."/>
            <person name="Murata R.M."/>
            <person name="Torok T."/>
            <person name="Venkateswaran K."/>
            <person name="Stajich J.E."/>
            <person name="Wang C.C.C."/>
        </authorList>
    </citation>
    <scope>NUCLEOTIDE SEQUENCE [LARGE SCALE GENOMIC DNA]</scope>
    <source>
        <strain evidence="1 2">IMV 1140</strain>
    </source>
</reference>
<accession>A0ACC3B423</accession>
<evidence type="ECO:0000313" key="1">
    <source>
        <dbReference type="EMBL" id="KAK1144942.1"/>
    </source>
</evidence>
<proteinExistence type="predicted"/>
<keyword evidence="2" id="KW-1185">Reference proteome</keyword>
<gene>
    <name evidence="1" type="ORF">N8T08_004657</name>
</gene>
<organism evidence="1 2">
    <name type="scientific">Aspergillus melleus</name>
    <dbReference type="NCBI Taxonomy" id="138277"/>
    <lineage>
        <taxon>Eukaryota</taxon>
        <taxon>Fungi</taxon>
        <taxon>Dikarya</taxon>
        <taxon>Ascomycota</taxon>
        <taxon>Pezizomycotina</taxon>
        <taxon>Eurotiomycetes</taxon>
        <taxon>Eurotiomycetidae</taxon>
        <taxon>Eurotiales</taxon>
        <taxon>Aspergillaceae</taxon>
        <taxon>Aspergillus</taxon>
        <taxon>Aspergillus subgen. Circumdati</taxon>
    </lineage>
</organism>
<name>A0ACC3B423_9EURO</name>
<dbReference type="EMBL" id="JAOPJF010000027">
    <property type="protein sequence ID" value="KAK1144942.1"/>
    <property type="molecule type" value="Genomic_DNA"/>
</dbReference>
<evidence type="ECO:0000313" key="2">
    <source>
        <dbReference type="Proteomes" id="UP001177260"/>
    </source>
</evidence>